<keyword evidence="8" id="KW-1185">Reference proteome</keyword>
<evidence type="ECO:0000313" key="7">
    <source>
        <dbReference type="EMBL" id="GIM77685.1"/>
    </source>
</evidence>
<comment type="caution">
    <text evidence="7">The sequence shown here is derived from an EMBL/GenBank/DDBJ whole genome shotgun (WGS) entry which is preliminary data.</text>
</comment>
<sequence>MVALTAVLVGAGPAAARPAEPHVIGLDPVLVDDLEALQQIYGPGPGMGGGLQARAVDPTADARCGSAAAAPVPDGVPIRVSMPPAPTFTVGSIAAASWRKPPVKDVTWRLQYQGLMWMKPLARRAAIDGQRKSLAALVDQVVKFHRQNPDPGNNNYGWDEGTALRRLETKNCLYALTGSTRLRAGMTADARVLLGSRYYGPPRHPVHNHGLMANLALIRAGELLKVPAWKSTAARRMTSEAPKAFSPRGLSYEQSSMYHGVNTRLWDNAVTVLRGTPGSASAAAKVGAIVAEARIANHWLTEPDGKIVQIGDSDESAGTTAAFTTPRALRDDKTGWVVGRWSWSDPRAVYYTVRYGPGRRAHGQHDRAGGVTFSAAGVRVLVGPGRYSYDTTSNYWAYQVSPKSHNVAIPDRGKVTNAGGKVTASVVQAAAHSWTVQDTMFGIRHTRGVNVKRDTRTMKVSDSFPTKKLWRQYFHLDPAWKVVSAPRNGTKLVFAHPSGRRLTITTNGRLSGVLRGVTRPPQGWHFPKRGSRVPAYEIVIRSHGRSSVTSFAVS</sequence>
<evidence type="ECO:0000313" key="8">
    <source>
        <dbReference type="Proteomes" id="UP000681340"/>
    </source>
</evidence>
<evidence type="ECO:0000256" key="1">
    <source>
        <dbReference type="ARBA" id="ARBA00004418"/>
    </source>
</evidence>
<dbReference type="EMBL" id="BOQL01000068">
    <property type="protein sequence ID" value="GIM77685.1"/>
    <property type="molecule type" value="Genomic_DNA"/>
</dbReference>
<evidence type="ECO:0000256" key="2">
    <source>
        <dbReference type="ARBA" id="ARBA00022729"/>
    </source>
</evidence>
<feature type="domain" description="Heparinase II/III-like C-terminal" evidence="5">
    <location>
        <begin position="351"/>
        <end position="551"/>
    </location>
</feature>
<proteinExistence type="predicted"/>
<dbReference type="Gene3D" id="1.50.10.100">
    <property type="entry name" value="Chondroitin AC/alginate lyase"/>
    <property type="match status" value="1"/>
</dbReference>
<organism evidence="7 8">
    <name type="scientific">Actinoplanes auranticolor</name>
    <dbReference type="NCBI Taxonomy" id="47988"/>
    <lineage>
        <taxon>Bacteria</taxon>
        <taxon>Bacillati</taxon>
        <taxon>Actinomycetota</taxon>
        <taxon>Actinomycetes</taxon>
        <taxon>Micromonosporales</taxon>
        <taxon>Micromonosporaceae</taxon>
        <taxon>Actinoplanes</taxon>
    </lineage>
</organism>
<keyword evidence="3" id="KW-0574">Periplasm</keyword>
<dbReference type="Proteomes" id="UP000681340">
    <property type="component" value="Unassembled WGS sequence"/>
</dbReference>
<comment type="subcellular location">
    <subcellularLocation>
        <location evidence="1">Periplasm</location>
    </subcellularLocation>
</comment>
<dbReference type="Gene3D" id="2.70.98.70">
    <property type="match status" value="1"/>
</dbReference>
<accession>A0A919SRG4</accession>
<dbReference type="InterPro" id="IPR012480">
    <property type="entry name" value="Hepar_II_III_C"/>
</dbReference>
<dbReference type="SUPFAM" id="SSF48230">
    <property type="entry name" value="Chondroitin AC/alginate lyase"/>
    <property type="match status" value="1"/>
</dbReference>
<evidence type="ECO:0000259" key="5">
    <source>
        <dbReference type="Pfam" id="PF07940"/>
    </source>
</evidence>
<reference evidence="7" key="1">
    <citation type="submission" date="2021-03" db="EMBL/GenBank/DDBJ databases">
        <title>Whole genome shotgun sequence of Actinoplanes auranticolor NBRC 12245.</title>
        <authorList>
            <person name="Komaki H."/>
            <person name="Tamura T."/>
        </authorList>
    </citation>
    <scope>NUCLEOTIDE SEQUENCE</scope>
    <source>
        <strain evidence="7">NBRC 12245</strain>
    </source>
</reference>
<dbReference type="Pfam" id="PF16889">
    <property type="entry name" value="Hepar_II_III_N"/>
    <property type="match status" value="1"/>
</dbReference>
<feature type="domain" description="Heparin-sulfate lyase N-terminal" evidence="6">
    <location>
        <begin position="97"/>
        <end position="314"/>
    </location>
</feature>
<dbReference type="AlphaFoldDB" id="A0A919SRG4"/>
<dbReference type="GO" id="GO:0016829">
    <property type="term" value="F:lyase activity"/>
    <property type="evidence" value="ECO:0007669"/>
    <property type="project" value="UniProtKB-KW"/>
</dbReference>
<name>A0A919SRG4_9ACTN</name>
<dbReference type="InterPro" id="IPR008929">
    <property type="entry name" value="Chondroitin_lyas"/>
</dbReference>
<keyword evidence="4" id="KW-0456">Lyase</keyword>
<dbReference type="PANTHER" id="PTHR39210">
    <property type="entry name" value="HEPARIN-SULFATE LYASE"/>
    <property type="match status" value="1"/>
</dbReference>
<keyword evidence="2" id="KW-0732">Signal</keyword>
<evidence type="ECO:0000256" key="3">
    <source>
        <dbReference type="ARBA" id="ARBA00022764"/>
    </source>
</evidence>
<dbReference type="GO" id="GO:0042597">
    <property type="term" value="C:periplasmic space"/>
    <property type="evidence" value="ECO:0007669"/>
    <property type="project" value="UniProtKB-SubCell"/>
</dbReference>
<gene>
    <name evidence="7" type="ORF">Aau02nite_77140</name>
</gene>
<evidence type="ECO:0008006" key="9">
    <source>
        <dbReference type="Google" id="ProtNLM"/>
    </source>
</evidence>
<evidence type="ECO:0000259" key="6">
    <source>
        <dbReference type="Pfam" id="PF16889"/>
    </source>
</evidence>
<protein>
    <recommendedName>
        <fullName evidence="9">Heparinase II/III-like protein</fullName>
    </recommendedName>
</protein>
<dbReference type="Pfam" id="PF07940">
    <property type="entry name" value="Hepar_II_III_C"/>
    <property type="match status" value="1"/>
</dbReference>
<dbReference type="PANTHER" id="PTHR39210:SF1">
    <property type="entry name" value="HEPARIN-SULFATE LYASE"/>
    <property type="match status" value="1"/>
</dbReference>
<evidence type="ECO:0000256" key="4">
    <source>
        <dbReference type="ARBA" id="ARBA00023239"/>
    </source>
</evidence>
<dbReference type="InterPro" id="IPR031680">
    <property type="entry name" value="Hepar_II_III_N"/>
</dbReference>